<name>A0A397SEI8_9GLOM</name>
<sequence length="107" mass="12552">MMTCSLKRKTIEDENNSDWDEIDLSNKDENKIILSQKLQKKLLNILILINKQSNPDNFDEVLDDMKNEHNDQLNLKKRIENNNERDITKASIKAIQLVYIDSTSYKA</sequence>
<evidence type="ECO:0000313" key="2">
    <source>
        <dbReference type="Proteomes" id="UP000265703"/>
    </source>
</evidence>
<reference evidence="1 2" key="1">
    <citation type="submission" date="2018-06" db="EMBL/GenBank/DDBJ databases">
        <title>Comparative genomics reveals the genomic features of Rhizophagus irregularis, R. cerebriforme, R. diaphanum and Gigaspora rosea, and their symbiotic lifestyle signature.</title>
        <authorList>
            <person name="Morin E."/>
            <person name="San Clemente H."/>
            <person name="Chen E.C.H."/>
            <person name="De La Providencia I."/>
            <person name="Hainaut M."/>
            <person name="Kuo A."/>
            <person name="Kohler A."/>
            <person name="Murat C."/>
            <person name="Tang N."/>
            <person name="Roy S."/>
            <person name="Loubradou J."/>
            <person name="Henrissat B."/>
            <person name="Grigoriev I.V."/>
            <person name="Corradi N."/>
            <person name="Roux C."/>
            <person name="Martin F.M."/>
        </authorList>
    </citation>
    <scope>NUCLEOTIDE SEQUENCE [LARGE SCALE GENOMIC DNA]</scope>
    <source>
        <strain evidence="1 2">DAOM 227022</strain>
    </source>
</reference>
<keyword evidence="2" id="KW-1185">Reference proteome</keyword>
<dbReference type="AlphaFoldDB" id="A0A397SEI8"/>
<dbReference type="EMBL" id="QKYT01000495">
    <property type="protein sequence ID" value="RIA84408.1"/>
    <property type="molecule type" value="Genomic_DNA"/>
</dbReference>
<evidence type="ECO:0000313" key="1">
    <source>
        <dbReference type="EMBL" id="RIA84408.1"/>
    </source>
</evidence>
<comment type="caution">
    <text evidence="1">The sequence shown here is derived from an EMBL/GenBank/DDBJ whole genome shotgun (WGS) entry which is preliminary data.</text>
</comment>
<protein>
    <submittedName>
        <fullName evidence="1">Uncharacterized protein</fullName>
    </submittedName>
</protein>
<dbReference type="Proteomes" id="UP000265703">
    <property type="component" value="Unassembled WGS sequence"/>
</dbReference>
<accession>A0A397SEI8</accession>
<organism evidence="1 2">
    <name type="scientific">Glomus cerebriforme</name>
    <dbReference type="NCBI Taxonomy" id="658196"/>
    <lineage>
        <taxon>Eukaryota</taxon>
        <taxon>Fungi</taxon>
        <taxon>Fungi incertae sedis</taxon>
        <taxon>Mucoromycota</taxon>
        <taxon>Glomeromycotina</taxon>
        <taxon>Glomeromycetes</taxon>
        <taxon>Glomerales</taxon>
        <taxon>Glomeraceae</taxon>
        <taxon>Glomus</taxon>
    </lineage>
</organism>
<proteinExistence type="predicted"/>
<gene>
    <name evidence="1" type="ORF">C1645_832318</name>
</gene>